<evidence type="ECO:0000259" key="3">
    <source>
        <dbReference type="PROSITE" id="PS51371"/>
    </source>
</evidence>
<dbReference type="CDD" id="cd17783">
    <property type="entry name" value="CBS_pair_bac"/>
    <property type="match status" value="1"/>
</dbReference>
<keyword evidence="1 2" id="KW-0129">CBS domain</keyword>
<feature type="domain" description="CBS" evidence="3">
    <location>
        <begin position="65"/>
        <end position="123"/>
    </location>
</feature>
<name>A0A6S6UHY7_9BACT</name>
<evidence type="ECO:0000256" key="2">
    <source>
        <dbReference type="PROSITE-ProRule" id="PRU00703"/>
    </source>
</evidence>
<reference evidence="4" key="1">
    <citation type="submission" date="2020-01" db="EMBL/GenBank/DDBJ databases">
        <authorList>
            <person name="Meier V. D."/>
            <person name="Meier V D."/>
        </authorList>
    </citation>
    <scope>NUCLEOTIDE SEQUENCE</scope>
    <source>
        <strain evidence="4">HLG_WM_MAG_10</strain>
    </source>
</reference>
<evidence type="ECO:0000256" key="1">
    <source>
        <dbReference type="ARBA" id="ARBA00023122"/>
    </source>
</evidence>
<sequence>MYASTLISYSVPPLKLNDTGVKALLWMNDFHVRHLPVVEDGKLLGILSEDEVLNFVDAEITIGESRPALLLKFVPTQKHLYDIMKLVVDFHLTVIPVLNDEGDYMGLITIEDLLRKLADTGSITQPGGVLVLEMAPRDYSLSEISRLIELENAMVLSSFISSPYGTNSLELTLKLNKEDLKHIVATLERFGYDVKSSFYESEFIDTLNDRYEGLMRYLDV</sequence>
<dbReference type="InterPro" id="IPR051257">
    <property type="entry name" value="Diverse_CBS-Domain"/>
</dbReference>
<gene>
    <name evidence="4" type="ORF">HELGO_WM27269</name>
</gene>
<dbReference type="InterPro" id="IPR000644">
    <property type="entry name" value="CBS_dom"/>
</dbReference>
<dbReference type="EMBL" id="CACVAQ010000549">
    <property type="protein sequence ID" value="CAA6830351.1"/>
    <property type="molecule type" value="Genomic_DNA"/>
</dbReference>
<dbReference type="PANTHER" id="PTHR43080">
    <property type="entry name" value="CBS DOMAIN-CONTAINING PROTEIN CBSX3, MITOCHONDRIAL"/>
    <property type="match status" value="1"/>
</dbReference>
<feature type="domain" description="CBS" evidence="3">
    <location>
        <begin position="7"/>
        <end position="62"/>
    </location>
</feature>
<dbReference type="PROSITE" id="PS51371">
    <property type="entry name" value="CBS"/>
    <property type="match status" value="2"/>
</dbReference>
<protein>
    <submittedName>
        <fullName evidence="4">CBS domain-containing protein</fullName>
    </submittedName>
</protein>
<accession>A0A6S6UHY7</accession>
<organism evidence="4">
    <name type="scientific">uncultured Aureispira sp</name>
    <dbReference type="NCBI Taxonomy" id="1331704"/>
    <lineage>
        <taxon>Bacteria</taxon>
        <taxon>Pseudomonadati</taxon>
        <taxon>Bacteroidota</taxon>
        <taxon>Saprospiria</taxon>
        <taxon>Saprospirales</taxon>
        <taxon>Saprospiraceae</taxon>
        <taxon>Aureispira</taxon>
        <taxon>environmental samples</taxon>
    </lineage>
</organism>
<dbReference type="InterPro" id="IPR046342">
    <property type="entry name" value="CBS_dom_sf"/>
</dbReference>
<dbReference type="Gene3D" id="3.10.580.10">
    <property type="entry name" value="CBS-domain"/>
    <property type="match status" value="2"/>
</dbReference>
<dbReference type="AlphaFoldDB" id="A0A6S6UHY7"/>
<dbReference type="SUPFAM" id="SSF54631">
    <property type="entry name" value="CBS-domain pair"/>
    <property type="match status" value="1"/>
</dbReference>
<evidence type="ECO:0000313" key="4">
    <source>
        <dbReference type="EMBL" id="CAA6830351.1"/>
    </source>
</evidence>
<dbReference type="Pfam" id="PF00571">
    <property type="entry name" value="CBS"/>
    <property type="match status" value="2"/>
</dbReference>
<dbReference type="PANTHER" id="PTHR43080:SF2">
    <property type="entry name" value="CBS DOMAIN-CONTAINING PROTEIN"/>
    <property type="match status" value="1"/>
</dbReference>
<proteinExistence type="predicted"/>
<dbReference type="SMART" id="SM00116">
    <property type="entry name" value="CBS"/>
    <property type="match status" value="2"/>
</dbReference>